<protein>
    <submittedName>
        <fullName evidence="2">WG repeat-containing protein</fullName>
    </submittedName>
</protein>
<keyword evidence="1" id="KW-0472">Membrane</keyword>
<accession>A0ABY7BNN4</accession>
<dbReference type="EMBL" id="CP113865">
    <property type="protein sequence ID" value="WAM33656.1"/>
    <property type="molecule type" value="Genomic_DNA"/>
</dbReference>
<dbReference type="SUPFAM" id="SSF69360">
    <property type="entry name" value="Cell wall binding repeat"/>
    <property type="match status" value="1"/>
</dbReference>
<evidence type="ECO:0000313" key="3">
    <source>
        <dbReference type="Proteomes" id="UP001164909"/>
    </source>
</evidence>
<keyword evidence="3" id="KW-1185">Reference proteome</keyword>
<dbReference type="PANTHER" id="PTHR37841">
    <property type="entry name" value="GLR2918 PROTEIN"/>
    <property type="match status" value="1"/>
</dbReference>
<evidence type="ECO:0000256" key="1">
    <source>
        <dbReference type="SAM" id="Phobius"/>
    </source>
</evidence>
<name>A0ABY7BNN4_9FIRM</name>
<dbReference type="Pfam" id="PF14903">
    <property type="entry name" value="WG_beta_rep"/>
    <property type="match status" value="3"/>
</dbReference>
<gene>
    <name evidence="2" type="ORF">OTK00_002178</name>
</gene>
<dbReference type="PANTHER" id="PTHR37841:SF1">
    <property type="entry name" value="DUF3298 DOMAIN-CONTAINING PROTEIN"/>
    <property type="match status" value="1"/>
</dbReference>
<proteinExistence type="predicted"/>
<organism evidence="2 3">
    <name type="scientific">Caldicellulosiruptor morganii</name>
    <dbReference type="NCBI Taxonomy" id="1387555"/>
    <lineage>
        <taxon>Bacteria</taxon>
        <taxon>Bacillati</taxon>
        <taxon>Bacillota</taxon>
        <taxon>Bacillota incertae sedis</taxon>
        <taxon>Caldicellulosiruptorales</taxon>
        <taxon>Caldicellulosiruptoraceae</taxon>
        <taxon>Caldicellulosiruptor</taxon>
    </lineage>
</organism>
<dbReference type="RefSeq" id="WP_045168812.1">
    <property type="nucleotide sequence ID" value="NZ_CP113865.1"/>
</dbReference>
<keyword evidence="1" id="KW-0812">Transmembrane</keyword>
<dbReference type="Proteomes" id="UP001164909">
    <property type="component" value="Chromosome"/>
</dbReference>
<evidence type="ECO:0000313" key="2">
    <source>
        <dbReference type="EMBL" id="WAM33656.1"/>
    </source>
</evidence>
<feature type="transmembrane region" description="Helical" evidence="1">
    <location>
        <begin position="30"/>
        <end position="51"/>
    </location>
</feature>
<reference evidence="2" key="1">
    <citation type="submission" date="2022-12" db="EMBL/GenBank/DDBJ databases">
        <authorList>
            <person name="Bing R.G."/>
            <person name="Willard D.J."/>
            <person name="Manesh M.J.H."/>
            <person name="Laemthong T."/>
            <person name="Crosby J.R."/>
            <person name="Kelly R.M."/>
        </authorList>
    </citation>
    <scope>NUCLEOTIDE SEQUENCE</scope>
    <source>
        <strain evidence="2">DSM 8990</strain>
    </source>
</reference>
<dbReference type="InterPro" id="IPR032774">
    <property type="entry name" value="WG_beta_rep"/>
</dbReference>
<keyword evidence="1" id="KW-1133">Transmembrane helix</keyword>
<sequence length="513" mass="59169">MSNKKKKAKKRKKTVEKVSKGINMVYLKKFFIAVAIAVPMLIITVLGYNTYKARIANGYFKISKEEFENVASAGSNLIMFQQNDKWGIMDKRGHIIVKPQFERILPECERLLPVKREGKWGFININGKEVVDCKYQNVTSFTKGIAAVCYGGKWGIIDNTGRYLVKPQYQDIIIHTNKTIAAKKNNKWGIISLENKVLVPFDYDDVQVLEDEETFLVKNKKGYKVVKPRSTKNEKMFENFYFSDFRINVKNCLPIMIDGKWGILDIQTFQQRVPASYEDAWSHKEGWIELKKGNRTYIYFKTGRFLTQSFDRNAVMLSSDNLICVKDVDGFIYFININKEKIVNRVKGDEITQFNAGYAAVKVGQKWGVVNQKGEFVIKPVYDAIWLGEKNYMIVQKNKKWGLLNLNGDILLPIRYDLIGEVKSGLVAFQLNGNWGVADLNTKELVSAKYNEIIIHSNNIIFARRDVKWFILLRKGYKVLSYSLNTSTISKINDSVYGIITPNNKYRLLFLLK</sequence>